<organism evidence="2 3">
    <name type="scientific">Halteria grandinella</name>
    <dbReference type="NCBI Taxonomy" id="5974"/>
    <lineage>
        <taxon>Eukaryota</taxon>
        <taxon>Sar</taxon>
        <taxon>Alveolata</taxon>
        <taxon>Ciliophora</taxon>
        <taxon>Intramacronucleata</taxon>
        <taxon>Spirotrichea</taxon>
        <taxon>Stichotrichia</taxon>
        <taxon>Sporadotrichida</taxon>
        <taxon>Halteriidae</taxon>
        <taxon>Halteria</taxon>
    </lineage>
</organism>
<comment type="caution">
    <text evidence="2">The sequence shown here is derived from an EMBL/GenBank/DDBJ whole genome shotgun (WGS) entry which is preliminary data.</text>
</comment>
<gene>
    <name evidence="2" type="ORF">FGO68_gene15480</name>
</gene>
<dbReference type="AlphaFoldDB" id="A0A8J8T988"/>
<evidence type="ECO:0000313" key="2">
    <source>
        <dbReference type="EMBL" id="TNV86151.1"/>
    </source>
</evidence>
<evidence type="ECO:0000313" key="3">
    <source>
        <dbReference type="Proteomes" id="UP000785679"/>
    </source>
</evidence>
<proteinExistence type="predicted"/>
<accession>A0A8J8T988</accession>
<feature type="compositionally biased region" description="Polar residues" evidence="1">
    <location>
        <begin position="53"/>
        <end position="63"/>
    </location>
</feature>
<dbReference type="EMBL" id="RRYP01001270">
    <property type="protein sequence ID" value="TNV86151.1"/>
    <property type="molecule type" value="Genomic_DNA"/>
</dbReference>
<dbReference type="Proteomes" id="UP000785679">
    <property type="component" value="Unassembled WGS sequence"/>
</dbReference>
<sequence>MGSKQARVLPEPVSLVNIKFSPSSSPPCLIAFSCISVMYSQLLTFNPLARSGCTRSPKSSNLPESKRQEQRVGSPLRSDCWVSARFRL</sequence>
<evidence type="ECO:0000256" key="1">
    <source>
        <dbReference type="SAM" id="MobiDB-lite"/>
    </source>
</evidence>
<name>A0A8J8T988_HALGN</name>
<reference evidence="2" key="1">
    <citation type="submission" date="2019-06" db="EMBL/GenBank/DDBJ databases">
        <authorList>
            <person name="Zheng W."/>
        </authorList>
    </citation>
    <scope>NUCLEOTIDE SEQUENCE</scope>
    <source>
        <strain evidence="2">QDHG01</strain>
    </source>
</reference>
<keyword evidence="3" id="KW-1185">Reference proteome</keyword>
<feature type="region of interest" description="Disordered" evidence="1">
    <location>
        <begin position="51"/>
        <end position="76"/>
    </location>
</feature>
<protein>
    <submittedName>
        <fullName evidence="2">Uncharacterized protein</fullName>
    </submittedName>
</protein>
<dbReference type="PROSITE" id="PS51257">
    <property type="entry name" value="PROKAR_LIPOPROTEIN"/>
    <property type="match status" value="1"/>
</dbReference>